<evidence type="ECO:0000256" key="1">
    <source>
        <dbReference type="SAM" id="MobiDB-lite"/>
    </source>
</evidence>
<evidence type="ECO:0008006" key="4">
    <source>
        <dbReference type="Google" id="ProtNLM"/>
    </source>
</evidence>
<accession>A0ABQ7TV77</accession>
<dbReference type="Proteomes" id="UP000826656">
    <property type="component" value="Unassembled WGS sequence"/>
</dbReference>
<feature type="compositionally biased region" description="Polar residues" evidence="1">
    <location>
        <begin position="1"/>
        <end position="12"/>
    </location>
</feature>
<comment type="caution">
    <text evidence="2">The sequence shown here is derived from an EMBL/GenBank/DDBJ whole genome shotgun (WGS) entry which is preliminary data.</text>
</comment>
<proteinExistence type="predicted"/>
<evidence type="ECO:0000313" key="2">
    <source>
        <dbReference type="EMBL" id="KAH0738032.1"/>
    </source>
</evidence>
<protein>
    <recommendedName>
        <fullName evidence="4">Integrase core domain containing protein</fullName>
    </recommendedName>
</protein>
<keyword evidence="3" id="KW-1185">Reference proteome</keyword>
<feature type="region of interest" description="Disordered" evidence="1">
    <location>
        <begin position="1"/>
        <end position="40"/>
    </location>
</feature>
<evidence type="ECO:0000313" key="3">
    <source>
        <dbReference type="Proteomes" id="UP000826656"/>
    </source>
</evidence>
<dbReference type="EMBL" id="JAIVGD010000028">
    <property type="protein sequence ID" value="KAH0738032.1"/>
    <property type="molecule type" value="Genomic_DNA"/>
</dbReference>
<sequence length="116" mass="12644">MSRTRASISSSRGEVVPDAVVETPSRDRGRDQARGHSRGVAPVRGDFVKNYRCARELLSRWCNRYATGFLDKGRGADPNLHCALVIHDQLGPPPVILAPVVGVQIAPEVILMTAEQ</sequence>
<name>A0ABQ7TV77_SOLTU</name>
<organism evidence="2 3">
    <name type="scientific">Solanum tuberosum</name>
    <name type="common">Potato</name>
    <dbReference type="NCBI Taxonomy" id="4113"/>
    <lineage>
        <taxon>Eukaryota</taxon>
        <taxon>Viridiplantae</taxon>
        <taxon>Streptophyta</taxon>
        <taxon>Embryophyta</taxon>
        <taxon>Tracheophyta</taxon>
        <taxon>Spermatophyta</taxon>
        <taxon>Magnoliopsida</taxon>
        <taxon>eudicotyledons</taxon>
        <taxon>Gunneridae</taxon>
        <taxon>Pentapetalae</taxon>
        <taxon>asterids</taxon>
        <taxon>lamiids</taxon>
        <taxon>Solanales</taxon>
        <taxon>Solanaceae</taxon>
        <taxon>Solanoideae</taxon>
        <taxon>Solaneae</taxon>
        <taxon>Solanum</taxon>
    </lineage>
</organism>
<feature type="compositionally biased region" description="Basic and acidic residues" evidence="1">
    <location>
        <begin position="24"/>
        <end position="34"/>
    </location>
</feature>
<gene>
    <name evidence="2" type="ORF">KY290_036737</name>
</gene>
<reference evidence="2 3" key="1">
    <citation type="journal article" date="2021" name="bioRxiv">
        <title>Chromosome-scale and haplotype-resolved genome assembly of a tetraploid potato cultivar.</title>
        <authorList>
            <person name="Sun H."/>
            <person name="Jiao W.-B."/>
            <person name="Krause K."/>
            <person name="Campoy J.A."/>
            <person name="Goel M."/>
            <person name="Folz-Donahue K."/>
            <person name="Kukat C."/>
            <person name="Huettel B."/>
            <person name="Schneeberger K."/>
        </authorList>
    </citation>
    <scope>NUCLEOTIDE SEQUENCE [LARGE SCALE GENOMIC DNA]</scope>
    <source>
        <strain evidence="2">SolTubOtavaFocal</strain>
        <tissue evidence="2">Leaves</tissue>
    </source>
</reference>